<dbReference type="AlphaFoldDB" id="A0A9J6A7Y0"/>
<dbReference type="EMBL" id="JACXVP010000002">
    <property type="protein sequence ID" value="KAG5620774.1"/>
    <property type="molecule type" value="Genomic_DNA"/>
</dbReference>
<sequence length="142" mass="16338">MSLKDIAEAKYFCKFYDKAKKVELVMMKKCPYIYLIYGDLTTPGVSVKTLVDHIECGIAYDNSLMDYSTIAQYSEEKLLSDPKYKFKEMKADLRTMFDLTVREAKCKRVKGELLETLDGNFVDSYNKLEGYATELRSCNLGV</sequence>
<evidence type="ECO:0000313" key="2">
    <source>
        <dbReference type="Proteomes" id="UP000824120"/>
    </source>
</evidence>
<name>A0A9J6A7Y0_SOLCO</name>
<dbReference type="Proteomes" id="UP000824120">
    <property type="component" value="Chromosome 2"/>
</dbReference>
<dbReference type="PANTHER" id="PTHR31973">
    <property type="entry name" value="POLYPROTEIN, PUTATIVE-RELATED"/>
    <property type="match status" value="1"/>
</dbReference>
<proteinExistence type="predicted"/>
<reference evidence="1 2" key="1">
    <citation type="submission" date="2020-09" db="EMBL/GenBank/DDBJ databases">
        <title>De no assembly of potato wild relative species, Solanum commersonii.</title>
        <authorList>
            <person name="Cho K."/>
        </authorList>
    </citation>
    <scope>NUCLEOTIDE SEQUENCE [LARGE SCALE GENOMIC DNA]</scope>
    <source>
        <strain evidence="1">LZ3.2</strain>
        <tissue evidence="1">Leaf</tissue>
    </source>
</reference>
<dbReference type="PANTHER" id="PTHR31973:SF189">
    <property type="entry name" value="TRANSPOSASE, MUDR, PLANT, MULE TRANSPOSASE DOMAIN PROTEIN-RELATED"/>
    <property type="match status" value="1"/>
</dbReference>
<gene>
    <name evidence="1" type="ORF">H5410_005992</name>
</gene>
<dbReference type="OrthoDB" id="1743623at2759"/>
<organism evidence="1 2">
    <name type="scientific">Solanum commersonii</name>
    <name type="common">Commerson's wild potato</name>
    <name type="synonym">Commerson's nightshade</name>
    <dbReference type="NCBI Taxonomy" id="4109"/>
    <lineage>
        <taxon>Eukaryota</taxon>
        <taxon>Viridiplantae</taxon>
        <taxon>Streptophyta</taxon>
        <taxon>Embryophyta</taxon>
        <taxon>Tracheophyta</taxon>
        <taxon>Spermatophyta</taxon>
        <taxon>Magnoliopsida</taxon>
        <taxon>eudicotyledons</taxon>
        <taxon>Gunneridae</taxon>
        <taxon>Pentapetalae</taxon>
        <taxon>asterids</taxon>
        <taxon>lamiids</taxon>
        <taxon>Solanales</taxon>
        <taxon>Solanaceae</taxon>
        <taxon>Solanoideae</taxon>
        <taxon>Solaneae</taxon>
        <taxon>Solanum</taxon>
    </lineage>
</organism>
<evidence type="ECO:0000313" key="1">
    <source>
        <dbReference type="EMBL" id="KAG5620774.1"/>
    </source>
</evidence>
<accession>A0A9J6A7Y0</accession>
<keyword evidence="2" id="KW-1185">Reference proteome</keyword>
<comment type="caution">
    <text evidence="1">The sequence shown here is derived from an EMBL/GenBank/DDBJ whole genome shotgun (WGS) entry which is preliminary data.</text>
</comment>
<protein>
    <submittedName>
        <fullName evidence="1">Uncharacterized protein</fullName>
    </submittedName>
</protein>